<feature type="region of interest" description="Disordered" evidence="1">
    <location>
        <begin position="1"/>
        <end position="74"/>
    </location>
</feature>
<accession>A0A7W9YVE9</accession>
<evidence type="ECO:0000256" key="1">
    <source>
        <dbReference type="SAM" id="MobiDB-lite"/>
    </source>
</evidence>
<reference evidence="2 3" key="1">
    <citation type="submission" date="2020-08" db="EMBL/GenBank/DDBJ databases">
        <title>Genomic Encyclopedia of Type Strains, Phase IV (KMG-IV): sequencing the most valuable type-strain genomes for metagenomic binning, comparative biology and taxonomic classification.</title>
        <authorList>
            <person name="Goeker M."/>
        </authorList>
    </citation>
    <scope>NUCLEOTIDE SEQUENCE [LARGE SCALE GENOMIC DNA]</scope>
    <source>
        <strain evidence="2 3">DSM 102134</strain>
    </source>
</reference>
<gene>
    <name evidence="2" type="ORF">HNQ75_001079</name>
</gene>
<sequence>MAQHDESPAVRSIKKERARQRTGDGKSELDEGLEDTFPASDPVAATETAVAGRGGAVRKAPGNRQPARSDALNDEFPLVDEALQATREKADEADTQVYPGELHALKAEVARLRETVTTLASGTTRVAKAHAQDALDDVELRIRERPWKAVGVAAILGFFFGLRR</sequence>
<dbReference type="Proteomes" id="UP000535501">
    <property type="component" value="Unassembled WGS sequence"/>
</dbReference>
<protein>
    <submittedName>
        <fullName evidence="2">ElaB/YqjD/DUF883 family membrane-anchored ribosome-binding protein</fullName>
    </submittedName>
</protein>
<feature type="compositionally biased region" description="Basic and acidic residues" evidence="1">
    <location>
        <begin position="1"/>
        <end position="29"/>
    </location>
</feature>
<organism evidence="2 3">
    <name type="scientific">Pseudorhizobium flavum</name>
    <dbReference type="NCBI Taxonomy" id="1335061"/>
    <lineage>
        <taxon>Bacteria</taxon>
        <taxon>Pseudomonadati</taxon>
        <taxon>Pseudomonadota</taxon>
        <taxon>Alphaproteobacteria</taxon>
        <taxon>Hyphomicrobiales</taxon>
        <taxon>Rhizobiaceae</taxon>
        <taxon>Rhizobium/Agrobacterium group</taxon>
        <taxon>Pseudorhizobium</taxon>
    </lineage>
</organism>
<name>A0A7W9YVE9_9HYPH</name>
<evidence type="ECO:0000313" key="3">
    <source>
        <dbReference type="Proteomes" id="UP000535501"/>
    </source>
</evidence>
<evidence type="ECO:0000313" key="2">
    <source>
        <dbReference type="EMBL" id="MBB6179125.1"/>
    </source>
</evidence>
<dbReference type="EMBL" id="JACHEJ010000002">
    <property type="protein sequence ID" value="MBB6179125.1"/>
    <property type="molecule type" value="Genomic_DNA"/>
</dbReference>
<keyword evidence="3" id="KW-1185">Reference proteome</keyword>
<dbReference type="RefSeq" id="WP_077547133.1">
    <property type="nucleotide sequence ID" value="NZ_JACHEJ010000002.1"/>
</dbReference>
<comment type="caution">
    <text evidence="2">The sequence shown here is derived from an EMBL/GenBank/DDBJ whole genome shotgun (WGS) entry which is preliminary data.</text>
</comment>
<proteinExistence type="predicted"/>
<dbReference type="AlphaFoldDB" id="A0A7W9YVE9"/>